<dbReference type="InterPro" id="IPR023370">
    <property type="entry name" value="TrmO-like_N"/>
</dbReference>
<dbReference type="PROSITE" id="PS01318">
    <property type="entry name" value="TSAA_1"/>
    <property type="match status" value="1"/>
</dbReference>
<accession>A0ABP7IEX2</accession>
<dbReference type="NCBIfam" id="TIGR00104">
    <property type="entry name" value="tRNA_TsaA"/>
    <property type="match status" value="1"/>
</dbReference>
<dbReference type="Pfam" id="PF01980">
    <property type="entry name" value="TrmO_N"/>
    <property type="match status" value="1"/>
</dbReference>
<dbReference type="SUPFAM" id="SSF118196">
    <property type="entry name" value="YaeB-like"/>
    <property type="match status" value="1"/>
</dbReference>
<dbReference type="InterPro" id="IPR036414">
    <property type="entry name" value="YaeB_N_sf"/>
</dbReference>
<comment type="caution">
    <text evidence="5">The sequence shown here is derived from an EMBL/GenBank/DDBJ whole genome shotgun (WGS) entry which is preliminary data.</text>
</comment>
<comment type="similarity">
    <text evidence="2">Belongs to the tRNA methyltransferase O family.</text>
</comment>
<evidence type="ECO:0000313" key="5">
    <source>
        <dbReference type="EMBL" id="GAA3816895.1"/>
    </source>
</evidence>
<evidence type="ECO:0000256" key="3">
    <source>
        <dbReference type="SAM" id="MobiDB-lite"/>
    </source>
</evidence>
<dbReference type="Gene3D" id="2.40.30.70">
    <property type="entry name" value="YaeB-like"/>
    <property type="match status" value="1"/>
</dbReference>
<feature type="region of interest" description="Disordered" evidence="3">
    <location>
        <begin position="73"/>
        <end position="94"/>
    </location>
</feature>
<dbReference type="PANTHER" id="PTHR12818:SF0">
    <property type="entry name" value="TRNA (ADENINE(37)-N6)-METHYLTRANSFERASE"/>
    <property type="match status" value="1"/>
</dbReference>
<keyword evidence="1" id="KW-0949">S-adenosyl-L-methionine</keyword>
<protein>
    <submittedName>
        <fullName evidence="5">tRNA (N6-threonylcarbamoyladenosine(37)-N6)-methyltransferase TrmO</fullName>
    </submittedName>
</protein>
<dbReference type="EMBL" id="BAAAZR010000009">
    <property type="protein sequence ID" value="GAA3816895.1"/>
    <property type="molecule type" value="Genomic_DNA"/>
</dbReference>
<dbReference type="InterPro" id="IPR040372">
    <property type="entry name" value="YaeB-like"/>
</dbReference>
<keyword evidence="6" id="KW-1185">Reference proteome</keyword>
<evidence type="ECO:0000259" key="4">
    <source>
        <dbReference type="PROSITE" id="PS51668"/>
    </source>
</evidence>
<evidence type="ECO:0000256" key="1">
    <source>
        <dbReference type="ARBA" id="ARBA00022691"/>
    </source>
</evidence>
<gene>
    <name evidence="5" type="primary">tsaA</name>
    <name evidence="5" type="ORF">GCM10022226_41940</name>
</gene>
<dbReference type="InterPro" id="IPR036413">
    <property type="entry name" value="YaeB-like_sf"/>
</dbReference>
<dbReference type="RefSeq" id="WP_344942538.1">
    <property type="nucleotide sequence ID" value="NZ_BAAAZR010000009.1"/>
</dbReference>
<dbReference type="Proteomes" id="UP001500888">
    <property type="component" value="Unassembled WGS sequence"/>
</dbReference>
<dbReference type="PANTHER" id="PTHR12818">
    <property type="entry name" value="TRNA (ADENINE(37)-N6)-METHYLTRANSFERASE"/>
    <property type="match status" value="1"/>
</dbReference>
<dbReference type="CDD" id="cd09281">
    <property type="entry name" value="UPF0066"/>
    <property type="match status" value="1"/>
</dbReference>
<evidence type="ECO:0000313" key="6">
    <source>
        <dbReference type="Proteomes" id="UP001500888"/>
    </source>
</evidence>
<organism evidence="5 6">
    <name type="scientific">Sphaerisporangium flaviroseum</name>
    <dbReference type="NCBI Taxonomy" id="509199"/>
    <lineage>
        <taxon>Bacteria</taxon>
        <taxon>Bacillati</taxon>
        <taxon>Actinomycetota</taxon>
        <taxon>Actinomycetes</taxon>
        <taxon>Streptosporangiales</taxon>
        <taxon>Streptosporangiaceae</taxon>
        <taxon>Sphaerisporangium</taxon>
    </lineage>
</organism>
<proteinExistence type="inferred from homology"/>
<feature type="domain" description="TsaA-like" evidence="4">
    <location>
        <begin position="8"/>
        <end position="138"/>
    </location>
</feature>
<sequence length="138" mass="15421">MDSASFAVEPIGWVESSLVDRDTAPKQGDEGSPESWLVFEERVSEGLRDLRAGAEVIVLTWLDRARRDTLVVHPRGDRTRPPQGVFSTRSPDRPNPVGLHRVRIVSVEGTRMLVRDLEALDGTPVVDVKPVLDRDTER</sequence>
<dbReference type="InterPro" id="IPR023368">
    <property type="entry name" value="UPF0066_cons_site"/>
</dbReference>
<evidence type="ECO:0000256" key="2">
    <source>
        <dbReference type="ARBA" id="ARBA00033753"/>
    </source>
</evidence>
<name>A0ABP7IEX2_9ACTN</name>
<reference evidence="6" key="1">
    <citation type="journal article" date="2019" name="Int. J. Syst. Evol. Microbiol.">
        <title>The Global Catalogue of Microorganisms (GCM) 10K type strain sequencing project: providing services to taxonomists for standard genome sequencing and annotation.</title>
        <authorList>
            <consortium name="The Broad Institute Genomics Platform"/>
            <consortium name="The Broad Institute Genome Sequencing Center for Infectious Disease"/>
            <person name="Wu L."/>
            <person name="Ma J."/>
        </authorList>
    </citation>
    <scope>NUCLEOTIDE SEQUENCE [LARGE SCALE GENOMIC DNA]</scope>
    <source>
        <strain evidence="6">JCM 16908</strain>
    </source>
</reference>
<dbReference type="PROSITE" id="PS51668">
    <property type="entry name" value="TSAA_2"/>
    <property type="match status" value="1"/>
</dbReference>